<sequence length="581" mass="65659">MEIGGMLDGSIGTTVAPGHIRSHFPATFNLKKDWFSYFEVKIMGNPEGVTIGFVPGPSNTSIGWLSRNQYPTYGYDFGNVKLFKKARLPSKLSSQTTGIVIGCGLDDVKERVFFTRNGHFLEDFPVPALFSNARKDRPVFPAIRIYRQSGLIYTNYGHSPFKFAITDHPTMNIRRLTTRLAPEIIAIILGHLCDDARSPSITATETSDLINCMRTCRYWYECIRPALRQTKVLNHANYELMLSALAQPESEIASTVRQLKIYEGGHASSSGSTWGIRILQALGGAGQTPLEVLEYKKDPSVWNHYLRQHPVLTMLLRHVYAPFCNLRILRLQNHRFPSAKDLMRLVEALSVLEALHLTCVIWGRQPLHPPAIRSSSQLVTIGFERCKGQHVAVWILASPYPRGAPIVKSGVRPALDELHRDYLSRIVGAFSYLAHNVVFQWMYDGNSQVWHYTADMSSTDELGISSRLDISLITEGPLENATVTQMDIVVLELTPHGDQDSDRLYRLYSTYITLFCQFDWRTVDDALSRVQVQRFVVRFSNCLAYVDSDETLRAASTYLDRHGLAIYDIDSYKGYPNCTFA</sequence>
<dbReference type="InterPro" id="IPR013320">
    <property type="entry name" value="ConA-like_dom_sf"/>
</dbReference>
<dbReference type="InterPro" id="IPR044736">
    <property type="entry name" value="Gid1/RanBPM/SPLA_SPRY"/>
</dbReference>
<gene>
    <name evidence="2" type="ORF">PHLCEN_2v11151</name>
</gene>
<reference evidence="2 3" key="1">
    <citation type="submission" date="2018-02" db="EMBL/GenBank/DDBJ databases">
        <title>Genome sequence of the basidiomycete white-rot fungus Phlebia centrifuga.</title>
        <authorList>
            <person name="Granchi Z."/>
            <person name="Peng M."/>
            <person name="de Vries R.P."/>
            <person name="Hilden K."/>
            <person name="Makela M.R."/>
            <person name="Grigoriev I."/>
            <person name="Riley R."/>
        </authorList>
    </citation>
    <scope>NUCLEOTIDE SEQUENCE [LARGE SCALE GENOMIC DNA]</scope>
    <source>
        <strain evidence="2 3">FBCC195</strain>
    </source>
</reference>
<evidence type="ECO:0000313" key="3">
    <source>
        <dbReference type="Proteomes" id="UP000186601"/>
    </source>
</evidence>
<evidence type="ECO:0000259" key="1">
    <source>
        <dbReference type="PROSITE" id="PS50188"/>
    </source>
</evidence>
<comment type="caution">
    <text evidence="2">The sequence shown here is derived from an EMBL/GenBank/DDBJ whole genome shotgun (WGS) entry which is preliminary data.</text>
</comment>
<proteinExistence type="predicted"/>
<protein>
    <recommendedName>
        <fullName evidence="1">B30.2/SPRY domain-containing protein</fullName>
    </recommendedName>
</protein>
<dbReference type="PROSITE" id="PS50188">
    <property type="entry name" value="B302_SPRY"/>
    <property type="match status" value="1"/>
</dbReference>
<dbReference type="InterPro" id="IPR043136">
    <property type="entry name" value="B30.2/SPRY_sf"/>
</dbReference>
<dbReference type="Gene3D" id="2.60.120.920">
    <property type="match status" value="1"/>
</dbReference>
<dbReference type="EMBL" id="MLYV02001120">
    <property type="protein sequence ID" value="PSR72985.1"/>
    <property type="molecule type" value="Genomic_DNA"/>
</dbReference>
<dbReference type="AlphaFoldDB" id="A0A2R6NKR7"/>
<dbReference type="CDD" id="cd12885">
    <property type="entry name" value="SPRY_RanBP_like"/>
    <property type="match status" value="1"/>
</dbReference>
<dbReference type="SUPFAM" id="SSF49899">
    <property type="entry name" value="Concanavalin A-like lectins/glucanases"/>
    <property type="match status" value="1"/>
</dbReference>
<dbReference type="InterPro" id="IPR001870">
    <property type="entry name" value="B30.2/SPRY"/>
</dbReference>
<keyword evidence="3" id="KW-1185">Reference proteome</keyword>
<evidence type="ECO:0000313" key="2">
    <source>
        <dbReference type="EMBL" id="PSR72985.1"/>
    </source>
</evidence>
<dbReference type="Pfam" id="PF00622">
    <property type="entry name" value="SPRY"/>
    <property type="match status" value="1"/>
</dbReference>
<dbReference type="CDD" id="cd09917">
    <property type="entry name" value="F-box_SF"/>
    <property type="match status" value="1"/>
</dbReference>
<dbReference type="Proteomes" id="UP000186601">
    <property type="component" value="Unassembled WGS sequence"/>
</dbReference>
<accession>A0A2R6NKR7</accession>
<dbReference type="OrthoDB" id="25503at2759"/>
<dbReference type="STRING" id="98765.A0A2R6NKR7"/>
<name>A0A2R6NKR7_9APHY</name>
<feature type="domain" description="B30.2/SPRY" evidence="1">
    <location>
        <begin position="1"/>
        <end position="161"/>
    </location>
</feature>
<organism evidence="2 3">
    <name type="scientific">Hermanssonia centrifuga</name>
    <dbReference type="NCBI Taxonomy" id="98765"/>
    <lineage>
        <taxon>Eukaryota</taxon>
        <taxon>Fungi</taxon>
        <taxon>Dikarya</taxon>
        <taxon>Basidiomycota</taxon>
        <taxon>Agaricomycotina</taxon>
        <taxon>Agaricomycetes</taxon>
        <taxon>Polyporales</taxon>
        <taxon>Meruliaceae</taxon>
        <taxon>Hermanssonia</taxon>
    </lineage>
</organism>
<dbReference type="InterPro" id="IPR003877">
    <property type="entry name" value="SPRY_dom"/>
</dbReference>